<protein>
    <submittedName>
        <fullName evidence="1">Uncharacterized protein</fullName>
    </submittedName>
</protein>
<reference evidence="1 2" key="1">
    <citation type="submission" date="2022-07" db="EMBL/GenBank/DDBJ databases">
        <title>Methylomonas rivi sp. nov., Methylomonas rosea sp. nov., Methylomonas aureus sp. nov. and Methylomonas subterranea sp. nov., four novel methanotrophs isolated from a freshwater creek and the deep terrestrial subsurface.</title>
        <authorList>
            <person name="Abin C."/>
            <person name="Sankaranarayanan K."/>
            <person name="Garner C."/>
            <person name="Sindelar R."/>
            <person name="Kotary K."/>
            <person name="Garner R."/>
            <person name="Barclay S."/>
            <person name="Lawson P."/>
            <person name="Krumholz L."/>
        </authorList>
    </citation>
    <scope>NUCLEOTIDE SEQUENCE [LARGE SCALE GENOMIC DNA]</scope>
    <source>
        <strain evidence="1 2">WSC-6</strain>
    </source>
</reference>
<name>A0ABT1U570_9GAMM</name>
<evidence type="ECO:0000313" key="2">
    <source>
        <dbReference type="Proteomes" id="UP001524586"/>
    </source>
</evidence>
<sequence>MIFSIIRVSLLESKLLFRNVTKAFNQSLNLTKTPLRSVLAG</sequence>
<keyword evidence="2" id="KW-1185">Reference proteome</keyword>
<gene>
    <name evidence="1" type="ORF">NP596_11080</name>
</gene>
<comment type="caution">
    <text evidence="1">The sequence shown here is derived from an EMBL/GenBank/DDBJ whole genome shotgun (WGS) entry which is preliminary data.</text>
</comment>
<evidence type="ECO:0000313" key="1">
    <source>
        <dbReference type="EMBL" id="MCQ8128999.1"/>
    </source>
</evidence>
<dbReference type="RefSeq" id="WP_256615418.1">
    <property type="nucleotide sequence ID" value="NZ_JANIBK010000051.1"/>
</dbReference>
<proteinExistence type="predicted"/>
<organism evidence="1 2">
    <name type="scientific">Methylomonas rivi</name>
    <dbReference type="NCBI Taxonomy" id="2952226"/>
    <lineage>
        <taxon>Bacteria</taxon>
        <taxon>Pseudomonadati</taxon>
        <taxon>Pseudomonadota</taxon>
        <taxon>Gammaproteobacteria</taxon>
        <taxon>Methylococcales</taxon>
        <taxon>Methylococcaceae</taxon>
        <taxon>Methylomonas</taxon>
    </lineage>
</organism>
<dbReference type="Proteomes" id="UP001524586">
    <property type="component" value="Unassembled WGS sequence"/>
</dbReference>
<accession>A0ABT1U570</accession>
<dbReference type="EMBL" id="JANIBK010000051">
    <property type="protein sequence ID" value="MCQ8128999.1"/>
    <property type="molecule type" value="Genomic_DNA"/>
</dbReference>